<evidence type="ECO:0000313" key="2">
    <source>
        <dbReference type="Proteomes" id="UP000198866"/>
    </source>
</evidence>
<organism evidence="1 2">
    <name type="scientific">Paraburkholderia diazotrophica</name>
    <dbReference type="NCBI Taxonomy" id="667676"/>
    <lineage>
        <taxon>Bacteria</taxon>
        <taxon>Pseudomonadati</taxon>
        <taxon>Pseudomonadota</taxon>
        <taxon>Betaproteobacteria</taxon>
        <taxon>Burkholderiales</taxon>
        <taxon>Burkholderiaceae</taxon>
        <taxon>Paraburkholderia</taxon>
    </lineage>
</organism>
<evidence type="ECO:0008006" key="3">
    <source>
        <dbReference type="Google" id="ProtNLM"/>
    </source>
</evidence>
<protein>
    <recommendedName>
        <fullName evidence="3">Transcriptional regulator</fullName>
    </recommendedName>
</protein>
<dbReference type="STRING" id="667676.SAMN05192539_1001336"/>
<reference evidence="2" key="1">
    <citation type="submission" date="2016-10" db="EMBL/GenBank/DDBJ databases">
        <authorList>
            <person name="Varghese N."/>
            <person name="Submissions S."/>
        </authorList>
    </citation>
    <scope>NUCLEOTIDE SEQUENCE [LARGE SCALE GENOMIC DNA]</scope>
    <source>
        <strain evidence="2">LMG 26031</strain>
    </source>
</reference>
<gene>
    <name evidence="1" type="ORF">SAMN05192539_1001336</name>
</gene>
<name>A0A1H6QUD5_9BURK</name>
<keyword evidence="2" id="KW-1185">Reference proteome</keyword>
<dbReference type="Proteomes" id="UP000198866">
    <property type="component" value="Unassembled WGS sequence"/>
</dbReference>
<dbReference type="RefSeq" id="WP_090861999.1">
    <property type="nucleotide sequence ID" value="NZ_FNYE01000001.1"/>
</dbReference>
<sequence length="94" mass="10874">MHYQAPPQQGLRLLKEQLSYTNTQMARMFGVATGRQFHKYLSDEDKREMGFHVLMYGMANWQLMHGPITSVEQLHARGREIGAIIELEDGEQQP</sequence>
<dbReference type="OrthoDB" id="8653919at2"/>
<accession>A0A1H6QUD5</accession>
<evidence type="ECO:0000313" key="1">
    <source>
        <dbReference type="EMBL" id="SEI42865.1"/>
    </source>
</evidence>
<proteinExistence type="predicted"/>
<dbReference type="AlphaFoldDB" id="A0A1H6QUD5"/>
<dbReference type="EMBL" id="FNYE01000001">
    <property type="protein sequence ID" value="SEI42865.1"/>
    <property type="molecule type" value="Genomic_DNA"/>
</dbReference>